<dbReference type="VEuPathDB" id="VectorBase:ACON2_030156"/>
<dbReference type="FunFam" id="2.20.70.10:FF:000081">
    <property type="entry name" value="PDZ domain-containing protein"/>
    <property type="match status" value="1"/>
</dbReference>
<dbReference type="Pfam" id="PF00595">
    <property type="entry name" value="PDZ"/>
    <property type="match status" value="4"/>
</dbReference>
<dbReference type="PROSITE" id="PS01159">
    <property type="entry name" value="WW_DOMAIN_1"/>
    <property type="match status" value="1"/>
</dbReference>
<dbReference type="PANTHER" id="PTHR10316">
    <property type="entry name" value="MEMBRANE ASSOCIATED GUANYLATE KINASE-RELATED"/>
    <property type="match status" value="1"/>
</dbReference>
<feature type="region of interest" description="Disordered" evidence="2">
    <location>
        <begin position="996"/>
        <end position="1030"/>
    </location>
</feature>
<organism evidence="5">
    <name type="scientific">Anopheles coluzzii</name>
    <name type="common">African malaria mosquito</name>
    <dbReference type="NCBI Taxonomy" id="1518534"/>
    <lineage>
        <taxon>Eukaryota</taxon>
        <taxon>Metazoa</taxon>
        <taxon>Ecdysozoa</taxon>
        <taxon>Arthropoda</taxon>
        <taxon>Hexapoda</taxon>
        <taxon>Insecta</taxon>
        <taxon>Pterygota</taxon>
        <taxon>Neoptera</taxon>
        <taxon>Endopterygota</taxon>
        <taxon>Diptera</taxon>
        <taxon>Nematocera</taxon>
        <taxon>Culicoidea</taxon>
        <taxon>Culicidae</taxon>
        <taxon>Anophelinae</taxon>
        <taxon>Anopheles</taxon>
    </lineage>
</organism>
<feature type="compositionally biased region" description="Low complexity" evidence="2">
    <location>
        <begin position="1004"/>
        <end position="1030"/>
    </location>
</feature>
<dbReference type="CDD" id="cd06731">
    <property type="entry name" value="PDZ1_MAGI-1_3-like"/>
    <property type="match status" value="1"/>
</dbReference>
<dbReference type="PROSITE" id="PS50020">
    <property type="entry name" value="WW_DOMAIN_2"/>
    <property type="match status" value="2"/>
</dbReference>
<dbReference type="CDD" id="cd06734">
    <property type="entry name" value="PDZ4_MAGI-1_3-like"/>
    <property type="match status" value="1"/>
</dbReference>
<evidence type="ECO:0000259" key="4">
    <source>
        <dbReference type="PROSITE" id="PS50106"/>
    </source>
</evidence>
<evidence type="ECO:0000259" key="3">
    <source>
        <dbReference type="PROSITE" id="PS50020"/>
    </source>
</evidence>
<feature type="domain" description="PDZ" evidence="4">
    <location>
        <begin position="518"/>
        <end position="594"/>
    </location>
</feature>
<dbReference type="InterPro" id="IPR036020">
    <property type="entry name" value="WW_dom_sf"/>
</dbReference>
<feature type="compositionally biased region" description="Gly residues" evidence="2">
    <location>
        <begin position="265"/>
        <end position="297"/>
    </location>
</feature>
<feature type="compositionally biased region" description="Low complexity" evidence="2">
    <location>
        <begin position="111"/>
        <end position="120"/>
    </location>
</feature>
<dbReference type="Pfam" id="PF00397">
    <property type="entry name" value="WW"/>
    <property type="match status" value="2"/>
</dbReference>
<evidence type="ECO:0000256" key="1">
    <source>
        <dbReference type="ARBA" id="ARBA00022737"/>
    </source>
</evidence>
<evidence type="ECO:0008006" key="6">
    <source>
        <dbReference type="Google" id="ProtNLM"/>
    </source>
</evidence>
<feature type="domain" description="PDZ" evidence="4">
    <location>
        <begin position="315"/>
        <end position="385"/>
    </location>
</feature>
<feature type="region of interest" description="Disordered" evidence="2">
    <location>
        <begin position="245"/>
        <end position="307"/>
    </location>
</feature>
<dbReference type="GO" id="GO:0007165">
    <property type="term" value="P:signal transduction"/>
    <property type="evidence" value="ECO:0007669"/>
    <property type="project" value="TreeGrafter"/>
</dbReference>
<feature type="compositionally biased region" description="Polar residues" evidence="2">
    <location>
        <begin position="40"/>
        <end position="56"/>
    </location>
</feature>
<accession>A0A8W7P826</accession>
<protein>
    <recommendedName>
        <fullName evidence="6">Membrane-associated guanylate kinase ww and pdz domain-containing protein 1</fullName>
    </recommendedName>
</protein>
<keyword evidence="1" id="KW-0677">Repeat</keyword>
<dbReference type="PROSITE" id="PS50106">
    <property type="entry name" value="PDZ"/>
    <property type="match status" value="4"/>
</dbReference>
<name>A0A8W7P826_ANOCL</name>
<feature type="domain" description="PDZ" evidence="4">
    <location>
        <begin position="1056"/>
        <end position="1127"/>
    </location>
</feature>
<feature type="compositionally biased region" description="Polar residues" evidence="2">
    <location>
        <begin position="121"/>
        <end position="138"/>
    </location>
</feature>
<dbReference type="Gene3D" id="2.20.70.10">
    <property type="match status" value="2"/>
</dbReference>
<dbReference type="InterPro" id="IPR001478">
    <property type="entry name" value="PDZ"/>
</dbReference>
<feature type="domain" description="PDZ" evidence="4">
    <location>
        <begin position="1161"/>
        <end position="1244"/>
    </location>
</feature>
<dbReference type="CDD" id="cd06732">
    <property type="entry name" value="PDZ2_MAGI-1_3-like"/>
    <property type="match status" value="1"/>
</dbReference>
<dbReference type="FunFam" id="2.30.42.10:FF:000005">
    <property type="entry name" value="Membrane associated guanylate kinase, WW and PDZ domain containing 1"/>
    <property type="match status" value="1"/>
</dbReference>
<dbReference type="FunFam" id="2.20.70.10:FF:000001">
    <property type="entry name" value="Membrane-associated guanylate kinase, WW and PDZ domain-containing protein 1"/>
    <property type="match status" value="1"/>
</dbReference>
<evidence type="ECO:0000313" key="5">
    <source>
        <dbReference type="EnsemblMetazoa" id="ACOM027509-PA.1"/>
    </source>
</evidence>
<dbReference type="EnsemblMetazoa" id="ACOM027509-RA">
    <property type="protein sequence ID" value="ACOM027509-PA.1"/>
    <property type="gene ID" value="ACOM027509"/>
</dbReference>
<dbReference type="SMART" id="SM00228">
    <property type="entry name" value="PDZ"/>
    <property type="match status" value="4"/>
</dbReference>
<dbReference type="CDD" id="cd00201">
    <property type="entry name" value="WW"/>
    <property type="match status" value="2"/>
</dbReference>
<dbReference type="SMART" id="SM00456">
    <property type="entry name" value="WW"/>
    <property type="match status" value="2"/>
</dbReference>
<feature type="compositionally biased region" description="Basic residues" evidence="2">
    <location>
        <begin position="95"/>
        <end position="110"/>
    </location>
</feature>
<dbReference type="CDD" id="cd06733">
    <property type="entry name" value="PDZ3_MAGI-1_3-like"/>
    <property type="match status" value="1"/>
</dbReference>
<dbReference type="Proteomes" id="UP000075882">
    <property type="component" value="Unassembled WGS sequence"/>
</dbReference>
<dbReference type="SUPFAM" id="SSF50156">
    <property type="entry name" value="PDZ domain-like"/>
    <property type="match status" value="4"/>
</dbReference>
<feature type="domain" description="WW" evidence="3">
    <location>
        <begin position="206"/>
        <end position="239"/>
    </location>
</feature>
<dbReference type="FunFam" id="2.30.42.10:FF:000232">
    <property type="entry name" value="Uncharacterized protein, isoform A"/>
    <property type="match status" value="1"/>
</dbReference>
<dbReference type="InterPro" id="IPR036034">
    <property type="entry name" value="PDZ_sf"/>
</dbReference>
<dbReference type="PANTHER" id="PTHR10316:SF40">
    <property type="entry name" value="LD27118P"/>
    <property type="match status" value="1"/>
</dbReference>
<feature type="compositionally biased region" description="Low complexity" evidence="2">
    <location>
        <begin position="1"/>
        <end position="24"/>
    </location>
</feature>
<feature type="region of interest" description="Disordered" evidence="2">
    <location>
        <begin position="816"/>
        <end position="842"/>
    </location>
</feature>
<proteinExistence type="predicted"/>
<feature type="domain" description="WW" evidence="3">
    <location>
        <begin position="159"/>
        <end position="192"/>
    </location>
</feature>
<evidence type="ECO:0000256" key="2">
    <source>
        <dbReference type="SAM" id="MobiDB-lite"/>
    </source>
</evidence>
<feature type="compositionally biased region" description="Pro residues" evidence="2">
    <location>
        <begin position="67"/>
        <end position="76"/>
    </location>
</feature>
<dbReference type="Gene3D" id="2.30.42.10">
    <property type="match status" value="4"/>
</dbReference>
<dbReference type="SUPFAM" id="SSF51045">
    <property type="entry name" value="WW domain"/>
    <property type="match status" value="2"/>
</dbReference>
<sequence length="1316" mass="140019">MSQSAGGTSNNSSSNSMGVKSDSSAGPAEHALSGGVGNDNHGNSAAGNVNSLERGQNNNNGGGPPNGGLPPLPPPANGGTGNNGSNSMPPPHPSQHQHHQHNNHHHHHHLQMQQQQQQSNDGSISIATGDSETGSFYDQKTDLSSHHHHHHLDDEDGLGPLPPKWEKAFTDSGEVYFIDHNTGTSHWLDPRLSKFQKKSLEDCQDDELPYGWEKICDPHYGTYYIDHVNRKTQYENPVLQAKRMQERGGAGGGGSSSTMLHHDGGNGGGPGGSGPHDTGGSGQLGANGAGSAGGGPGRVNHFTKNPGQLRGERLMTTLVKSIRGLGFTIVGGDDNVEEFLQIKSIVPNGPAWMDGQLKMGDVLVYVNDICVLGFTHHEMVNIFQSILPGEEVHVDVCRGYPLPFDPNDPNTEVVTTIAVDGLVQNGGAMIADGELKFLENGGFLVDHPGGASDGVAHKNPLAKLQASAGNGLTITSNGGDVYFNDTLSYQQHYNKGKQQQQQQQQQQAYELVVPEVLHINIVKSDNGFGFTITDSSYGQRVKKILDRQCCKNLQEGDVLLSINSIPVKDMSHNEVVQVLKDCPKNIETTLKVQRGPGALMASGGAGAGPISTASLPASSKLTNKLRKSIEMAKFGGNGGLLKKDGPGNLFRSKTPTADLYSTQTKEVLPTRPKTPLVDTRARAKTPSLPLAELNAEEIELDGAGGGKSVTDSKLELNMKSNSSSHDNDSIANDIGLYHHHHHHLPHHHHLLHGEDQFGQVHHPGLMKHSNLADRLGELTIGGSSNNSTSDMAIYHHHNNHGQGVGGAAGHPYQTPGGFHPPNSMGGPPGGGGGYNQLYSPPLVPPPPVPPLGQATYHHDNCFCYDCQDYRQQQQQHHLQQQQHLMNRQFSSQQMHPMNASPHGTYSLPPQMSDNIGKRLNDYLMDRKRSMQQPGNPSGPPIGGAVPQYDNLYLPHHLPQQGGGGVPMHHPMQQSPNGGNGMALYDTQQQQQQFYGNPGGPMHGPPGNNGWKMGQQQQQHSPSQHQLPPHHGIYGGPAGSSNNGYGGHGLDEYTLTEVTLERQALGFGFRIVGGTEEGSQVTVGHIVPGGAADKDTRIATGDEILNINGVNVENASHHRVVQLMGEAGLRGQVTMILRRRQLSKPMAPPPPPLPPNPRYPYNVLVTRKENEGFGFVIISSSGQFLGSSIGDLIPGSPAERCGELKIGDRIIAVNSIDITGMSHSDVVNLIKESGLQVKLTIDSPRDGIMHPAIGSLIQPSVPTSLPNGGGMNGGGGGAAGGGGPMLSSNTDLYVSSNSTTASGSNGPTINRYPAIIS</sequence>
<dbReference type="InterPro" id="IPR001202">
    <property type="entry name" value="WW_dom"/>
</dbReference>
<feature type="region of interest" description="Disordered" evidence="2">
    <location>
        <begin position="1"/>
        <end position="162"/>
    </location>
</feature>
<reference evidence="5" key="1">
    <citation type="submission" date="2022-08" db="UniProtKB">
        <authorList>
            <consortium name="EnsemblMetazoa"/>
        </authorList>
    </citation>
    <scope>IDENTIFICATION</scope>
</reference>
<dbReference type="GO" id="GO:0005737">
    <property type="term" value="C:cytoplasm"/>
    <property type="evidence" value="ECO:0007669"/>
    <property type="project" value="TreeGrafter"/>
</dbReference>